<proteinExistence type="predicted"/>
<protein>
    <submittedName>
        <fullName evidence="2">Uncharacterized protein</fullName>
    </submittedName>
</protein>
<gene>
    <name evidence="2" type="ORF">PPERSA_07556</name>
</gene>
<keyword evidence="3" id="KW-1185">Reference proteome</keyword>
<evidence type="ECO:0000256" key="1">
    <source>
        <dbReference type="SAM" id="SignalP"/>
    </source>
</evidence>
<dbReference type="InParanoid" id="A0A0V0QZY1"/>
<name>A0A0V0QZY1_PSEPJ</name>
<organism evidence="2 3">
    <name type="scientific">Pseudocohnilembus persalinus</name>
    <name type="common">Ciliate</name>
    <dbReference type="NCBI Taxonomy" id="266149"/>
    <lineage>
        <taxon>Eukaryota</taxon>
        <taxon>Sar</taxon>
        <taxon>Alveolata</taxon>
        <taxon>Ciliophora</taxon>
        <taxon>Intramacronucleata</taxon>
        <taxon>Oligohymenophorea</taxon>
        <taxon>Scuticociliatia</taxon>
        <taxon>Philasterida</taxon>
        <taxon>Pseudocohnilembidae</taxon>
        <taxon>Pseudocohnilembus</taxon>
    </lineage>
</organism>
<feature type="signal peptide" evidence="1">
    <location>
        <begin position="1"/>
        <end position="19"/>
    </location>
</feature>
<dbReference type="AlphaFoldDB" id="A0A0V0QZY1"/>
<comment type="caution">
    <text evidence="2">The sequence shown here is derived from an EMBL/GenBank/DDBJ whole genome shotgun (WGS) entry which is preliminary data.</text>
</comment>
<feature type="chain" id="PRO_5006867652" evidence="1">
    <location>
        <begin position="20"/>
        <end position="465"/>
    </location>
</feature>
<accession>A0A0V0QZY1</accession>
<sequence>MQIKFLLSLLVIAVILAQGQIKNPSKWTSTNEGKYGQALVSSASFLYDYVILDYDLTVQARAGAVDGDGEDIMIYFTAFDQEGEVLSQREYDWIEGDIRVCRTNVENEFFYIYGSEELYVGFIDALTGDVTRGDKIDVSKGYSTTFSYAACSYAKDRMYIITTYGTNEWNTAVLTIDLGQSKEYTVGDLQILSSGVSQTQAYTIQGYNDGSALAFAQSSSVNEKFQRYHFKTNGQLDETKTKQITNGFFNDISSGNVKLNSIKDLKSEMSTMLYGNSEALQIYTFTSSGKEICYNKLDNKIIKQYYDIQYGYLDDSSIFVINTVSDERIVFLIDPKDCSLKFEQYYVTTLNYGSLYPVISEDSKVKFWVYGSNSLADNSKIKAVNIGSVQVQGCEEFELFECVACDEDSEMEYEMSDYGLCVSPFEEEDDEDSDGKNGGKKGSNGAGVVQTSVLAVLVAFVAFLL</sequence>
<evidence type="ECO:0000313" key="2">
    <source>
        <dbReference type="EMBL" id="KRX07806.1"/>
    </source>
</evidence>
<reference evidence="2 3" key="1">
    <citation type="journal article" date="2015" name="Sci. Rep.">
        <title>Genome of the facultative scuticociliatosis pathogen Pseudocohnilembus persalinus provides insight into its virulence through horizontal gene transfer.</title>
        <authorList>
            <person name="Xiong J."/>
            <person name="Wang G."/>
            <person name="Cheng J."/>
            <person name="Tian M."/>
            <person name="Pan X."/>
            <person name="Warren A."/>
            <person name="Jiang C."/>
            <person name="Yuan D."/>
            <person name="Miao W."/>
        </authorList>
    </citation>
    <scope>NUCLEOTIDE SEQUENCE [LARGE SCALE GENOMIC DNA]</scope>
    <source>
        <strain evidence="2">36N120E</strain>
    </source>
</reference>
<keyword evidence="1" id="KW-0732">Signal</keyword>
<dbReference type="Proteomes" id="UP000054937">
    <property type="component" value="Unassembled WGS sequence"/>
</dbReference>
<evidence type="ECO:0000313" key="3">
    <source>
        <dbReference type="Proteomes" id="UP000054937"/>
    </source>
</evidence>
<dbReference type="EMBL" id="LDAU01000080">
    <property type="protein sequence ID" value="KRX07806.1"/>
    <property type="molecule type" value="Genomic_DNA"/>
</dbReference>